<evidence type="ECO:0000313" key="4">
    <source>
        <dbReference type="Proteomes" id="UP000500953"/>
    </source>
</evidence>
<organism evidence="3 4">
    <name type="scientific">Nocardia terpenica</name>
    <dbReference type="NCBI Taxonomy" id="455432"/>
    <lineage>
        <taxon>Bacteria</taxon>
        <taxon>Bacillati</taxon>
        <taxon>Actinomycetota</taxon>
        <taxon>Actinomycetes</taxon>
        <taxon>Mycobacteriales</taxon>
        <taxon>Nocardiaceae</taxon>
        <taxon>Nocardia</taxon>
    </lineage>
</organism>
<dbReference type="AlphaFoldDB" id="A0A6G9ZDJ3"/>
<protein>
    <recommendedName>
        <fullName evidence="2">Terpene synthase</fullName>
        <ecNumber evidence="2">4.2.3.-</ecNumber>
    </recommendedName>
</protein>
<dbReference type="SUPFAM" id="SSF48576">
    <property type="entry name" value="Terpenoid synthases"/>
    <property type="match status" value="1"/>
</dbReference>
<proteinExistence type="inferred from homology"/>
<dbReference type="EMBL" id="CP046173">
    <property type="protein sequence ID" value="QIS23417.1"/>
    <property type="molecule type" value="Genomic_DNA"/>
</dbReference>
<keyword evidence="2" id="KW-0460">Magnesium</keyword>
<comment type="similarity">
    <text evidence="2">Belongs to the terpene synthase family.</text>
</comment>
<comment type="cofactor">
    <cofactor evidence="2">
        <name>Mg(2+)</name>
        <dbReference type="ChEBI" id="CHEBI:18420"/>
    </cofactor>
</comment>
<evidence type="ECO:0000256" key="2">
    <source>
        <dbReference type="RuleBase" id="RU366034"/>
    </source>
</evidence>
<dbReference type="EC" id="4.2.3.-" evidence="2"/>
<dbReference type="InterPro" id="IPR008949">
    <property type="entry name" value="Isoprenoid_synthase_dom_sf"/>
</dbReference>
<sequence length="198" mass="22230">MRRCARLETRTFQADFRNGQVSVCVDSLAELNYAERGVYGWWITTHIEYALGIDLGELSTAPQIITARTQAIEHIALVNDLYSFAKELDHNEAMNLILVFLRRDHLTLQDAVDKLVHLTHEAETSFAQARDAILDGPLGTRADVRAYLYGAAHTMTGNLRWSQLSTRYHGDQHDGSRVASGTVLLTPRPTIYTALPHL</sequence>
<accession>A0A6G9ZDJ3</accession>
<evidence type="ECO:0000313" key="3">
    <source>
        <dbReference type="EMBL" id="QIS23417.1"/>
    </source>
</evidence>
<dbReference type="PANTHER" id="PTHR35201">
    <property type="entry name" value="TERPENE SYNTHASE"/>
    <property type="match status" value="1"/>
</dbReference>
<reference evidence="3 4" key="1">
    <citation type="journal article" date="2019" name="ACS Chem. Biol.">
        <title>Identification and Mobilization of a Cryptic Antibiotic Biosynthesis Gene Locus from a Human-Pathogenic Nocardia Isolate.</title>
        <authorList>
            <person name="Herisse M."/>
            <person name="Ishida K."/>
            <person name="Porter J.L."/>
            <person name="Howden B."/>
            <person name="Hertweck C."/>
            <person name="Stinear T.P."/>
            <person name="Pidot S.J."/>
        </authorList>
    </citation>
    <scope>NUCLEOTIDE SEQUENCE [LARGE SCALE GENOMIC DNA]</scope>
    <source>
        <strain evidence="3 4">AUSMDU00012715</strain>
    </source>
</reference>
<name>A0A6G9ZDJ3_9NOCA</name>
<gene>
    <name evidence="3" type="ORF">F6W96_38930</name>
</gene>
<dbReference type="InterPro" id="IPR034686">
    <property type="entry name" value="Terpene_cyclase-like_2"/>
</dbReference>
<evidence type="ECO:0000256" key="1">
    <source>
        <dbReference type="ARBA" id="ARBA00023239"/>
    </source>
</evidence>
<keyword evidence="2" id="KW-0479">Metal-binding</keyword>
<dbReference type="Gene3D" id="1.10.600.10">
    <property type="entry name" value="Farnesyl Diphosphate Synthase"/>
    <property type="match status" value="1"/>
</dbReference>
<dbReference type="Proteomes" id="UP000500953">
    <property type="component" value="Chromosome"/>
</dbReference>
<keyword evidence="1 2" id="KW-0456">Lyase</keyword>
<dbReference type="GO" id="GO:0046872">
    <property type="term" value="F:metal ion binding"/>
    <property type="evidence" value="ECO:0007669"/>
    <property type="project" value="UniProtKB-KW"/>
</dbReference>
<dbReference type="GO" id="GO:0010333">
    <property type="term" value="F:terpene synthase activity"/>
    <property type="evidence" value="ECO:0007669"/>
    <property type="project" value="InterPro"/>
</dbReference>
<dbReference type="PANTHER" id="PTHR35201:SF4">
    <property type="entry name" value="BETA-PINACENE SYNTHASE-RELATED"/>
    <property type="match status" value="1"/>
</dbReference>
<dbReference type="Pfam" id="PF19086">
    <property type="entry name" value="Terpene_syn_C_2"/>
    <property type="match status" value="1"/>
</dbReference>